<accession>A0A6L6QJS9</accession>
<dbReference type="EMBL" id="WNKX01000010">
    <property type="protein sequence ID" value="MTW11906.1"/>
    <property type="molecule type" value="Genomic_DNA"/>
</dbReference>
<evidence type="ECO:0000259" key="1">
    <source>
        <dbReference type="PROSITE" id="PS51819"/>
    </source>
</evidence>
<dbReference type="AlphaFoldDB" id="A0A6L6QJS9"/>
<dbReference type="CDD" id="cd07262">
    <property type="entry name" value="VOC_like"/>
    <property type="match status" value="1"/>
</dbReference>
<name>A0A6L6QJS9_9BURK</name>
<comment type="caution">
    <text evidence="2">The sequence shown here is derived from an EMBL/GenBank/DDBJ whole genome shotgun (WGS) entry which is preliminary data.</text>
</comment>
<dbReference type="InterPro" id="IPR037523">
    <property type="entry name" value="VOC_core"/>
</dbReference>
<dbReference type="PANTHER" id="PTHR35006">
    <property type="entry name" value="GLYOXALASE FAMILY PROTEIN (AFU_ORTHOLOGUE AFUA_5G14830)"/>
    <property type="match status" value="1"/>
</dbReference>
<dbReference type="RefSeq" id="WP_155454850.1">
    <property type="nucleotide sequence ID" value="NZ_WNKX01000010.1"/>
</dbReference>
<dbReference type="SUPFAM" id="SSF54593">
    <property type="entry name" value="Glyoxalase/Bleomycin resistance protein/Dihydroxybiphenyl dioxygenase"/>
    <property type="match status" value="1"/>
</dbReference>
<dbReference type="InterPro" id="IPR004360">
    <property type="entry name" value="Glyas_Fos-R_dOase_dom"/>
</dbReference>
<keyword evidence="3" id="KW-1185">Reference proteome</keyword>
<dbReference type="PROSITE" id="PS51819">
    <property type="entry name" value="VOC"/>
    <property type="match status" value="1"/>
</dbReference>
<dbReference type="PANTHER" id="PTHR35006:SF2">
    <property type="entry name" value="GLYOXALASE FAMILY PROTEIN (AFU_ORTHOLOGUE AFUA_5G14830)"/>
    <property type="match status" value="1"/>
</dbReference>
<evidence type="ECO:0000313" key="3">
    <source>
        <dbReference type="Proteomes" id="UP000472320"/>
    </source>
</evidence>
<dbReference type="OrthoDB" id="9800438at2"/>
<dbReference type="Proteomes" id="UP000472320">
    <property type="component" value="Unassembled WGS sequence"/>
</dbReference>
<organism evidence="2 3">
    <name type="scientific">Massilia eburnea</name>
    <dbReference type="NCBI Taxonomy" id="1776165"/>
    <lineage>
        <taxon>Bacteria</taxon>
        <taxon>Pseudomonadati</taxon>
        <taxon>Pseudomonadota</taxon>
        <taxon>Betaproteobacteria</taxon>
        <taxon>Burkholderiales</taxon>
        <taxon>Oxalobacteraceae</taxon>
        <taxon>Telluria group</taxon>
        <taxon>Massilia</taxon>
    </lineage>
</organism>
<dbReference type="InterPro" id="IPR029068">
    <property type="entry name" value="Glyas_Bleomycin-R_OHBP_Dase"/>
</dbReference>
<dbReference type="Pfam" id="PF00903">
    <property type="entry name" value="Glyoxalase"/>
    <property type="match status" value="1"/>
</dbReference>
<sequence length="129" mass="13979">MIHHLGIVVSDFVRSAALFDACLAPLGIRRAVTDLDWAIYAAPSGHPFLWVGSEIPSFWENGHEPSRSPIHLAFTAPDREAVNAFYRAAIDLGAEDNGPPGPRVSDASFYSAFIIDLDGNNIEATVQES</sequence>
<evidence type="ECO:0000313" key="2">
    <source>
        <dbReference type="EMBL" id="MTW11906.1"/>
    </source>
</evidence>
<reference evidence="2 3" key="1">
    <citation type="submission" date="2019-11" db="EMBL/GenBank/DDBJ databases">
        <title>Type strains purchased from KCTC, JCM and DSMZ.</title>
        <authorList>
            <person name="Lu H."/>
        </authorList>
    </citation>
    <scope>NUCLEOTIDE SEQUENCE [LARGE SCALE GENOMIC DNA]</scope>
    <source>
        <strain evidence="2 3">JCM 31587</strain>
    </source>
</reference>
<feature type="domain" description="VOC" evidence="1">
    <location>
        <begin position="1"/>
        <end position="127"/>
    </location>
</feature>
<gene>
    <name evidence="2" type="ORF">GM658_14975</name>
</gene>
<protein>
    <submittedName>
        <fullName evidence="2">VOC family protein</fullName>
    </submittedName>
</protein>
<proteinExistence type="predicted"/>
<dbReference type="Gene3D" id="3.10.180.10">
    <property type="entry name" value="2,3-Dihydroxybiphenyl 1,2-Dioxygenase, domain 1"/>
    <property type="match status" value="1"/>
</dbReference>